<dbReference type="AlphaFoldDB" id="A0A9D7S7R8"/>
<evidence type="ECO:0000313" key="1">
    <source>
        <dbReference type="EMBL" id="MBK9716911.1"/>
    </source>
</evidence>
<dbReference type="PROSITE" id="PS51257">
    <property type="entry name" value="PROKAR_LIPOPROTEIN"/>
    <property type="match status" value="1"/>
</dbReference>
<evidence type="ECO:0000313" key="2">
    <source>
        <dbReference type="Proteomes" id="UP000808349"/>
    </source>
</evidence>
<name>A0A9D7S7R8_9BACT</name>
<proteinExistence type="predicted"/>
<sequence length="124" mass="13707">MITLKSFMAILIMATLTIVSCKKEEATTTENLTAEWNSTSIKIDGVASPVTTTIFLHLQASKQFEITTNISPFTHPKSGNWSVNSAGNKLILAGNEWTIHHIEGSTLRIAFIVDGRELEIDFKK</sequence>
<gene>
    <name evidence="1" type="ORF">IPO85_05240</name>
</gene>
<reference evidence="1 2" key="1">
    <citation type="submission" date="2020-10" db="EMBL/GenBank/DDBJ databases">
        <title>Connecting structure to function with the recovery of over 1000 high-quality activated sludge metagenome-assembled genomes encoding full-length rRNA genes using long-read sequencing.</title>
        <authorList>
            <person name="Singleton C.M."/>
            <person name="Petriglieri F."/>
            <person name="Kristensen J.M."/>
            <person name="Kirkegaard R.H."/>
            <person name="Michaelsen T.Y."/>
            <person name="Andersen M.H."/>
            <person name="Karst S.M."/>
            <person name="Dueholm M.S."/>
            <person name="Nielsen P.H."/>
            <person name="Albertsen M."/>
        </authorList>
    </citation>
    <scope>NUCLEOTIDE SEQUENCE [LARGE SCALE GENOMIC DNA]</scope>
    <source>
        <strain evidence="1">Ribe_18-Q3-R11-54_BAT3C.373</strain>
    </source>
</reference>
<comment type="caution">
    <text evidence="1">The sequence shown here is derived from an EMBL/GenBank/DDBJ whole genome shotgun (WGS) entry which is preliminary data.</text>
</comment>
<evidence type="ECO:0008006" key="3">
    <source>
        <dbReference type="Google" id="ProtNLM"/>
    </source>
</evidence>
<accession>A0A9D7S7R8</accession>
<organism evidence="1 2">
    <name type="scientific">Candidatus Defluviibacterium haderslevense</name>
    <dbReference type="NCBI Taxonomy" id="2981993"/>
    <lineage>
        <taxon>Bacteria</taxon>
        <taxon>Pseudomonadati</taxon>
        <taxon>Bacteroidota</taxon>
        <taxon>Saprospiria</taxon>
        <taxon>Saprospirales</taxon>
        <taxon>Saprospiraceae</taxon>
        <taxon>Candidatus Defluviibacterium</taxon>
    </lineage>
</organism>
<protein>
    <recommendedName>
        <fullName evidence="3">Lipocalin-like domain-containing protein</fullName>
    </recommendedName>
</protein>
<dbReference type="EMBL" id="JADKFW010000004">
    <property type="protein sequence ID" value="MBK9716911.1"/>
    <property type="molecule type" value="Genomic_DNA"/>
</dbReference>
<dbReference type="Proteomes" id="UP000808349">
    <property type="component" value="Unassembled WGS sequence"/>
</dbReference>